<keyword evidence="3" id="KW-0678">Repressor</keyword>
<dbReference type="GO" id="GO:0006276">
    <property type="term" value="P:plasmid maintenance"/>
    <property type="evidence" value="ECO:0007669"/>
    <property type="project" value="InterPro"/>
</dbReference>
<dbReference type="Gene3D" id="2.30.30.110">
    <property type="match status" value="1"/>
</dbReference>
<keyword evidence="4" id="KW-0805">Transcription regulation</keyword>
<accession>A0A1A9K8B3</accession>
<dbReference type="Pfam" id="PF01845">
    <property type="entry name" value="CcdB"/>
    <property type="match status" value="1"/>
</dbReference>
<evidence type="ECO:0000256" key="6">
    <source>
        <dbReference type="ARBA" id="ARBA00029628"/>
    </source>
</evidence>
<evidence type="ECO:0000313" key="8">
    <source>
        <dbReference type="EMBL" id="ANI13772.1"/>
    </source>
</evidence>
<dbReference type="AlphaFoldDB" id="A0A1A9K8B3"/>
<dbReference type="InterPro" id="IPR002712">
    <property type="entry name" value="CcdB"/>
</dbReference>
<keyword evidence="5" id="KW-0804">Transcription</keyword>
<comment type="similarity">
    <text evidence="1">Belongs to the CcdB toxin family.</text>
</comment>
<reference evidence="8 9" key="1">
    <citation type="submission" date="2016-05" db="EMBL/GenBank/DDBJ databases">
        <title>Genome Sequence of Pseudomonas citronellolis Strain SJTE-3, an Estrogens and Persistent Organic Pollutants degradation strain.</title>
        <authorList>
            <person name="Liang R."/>
        </authorList>
    </citation>
    <scope>NUCLEOTIDE SEQUENCE [LARGE SCALE GENOMIC DNA]</scope>
    <source>
        <strain evidence="8 9">SJTE-3</strain>
    </source>
</reference>
<dbReference type="RefSeq" id="WP_058488713.1">
    <property type="nucleotide sequence ID" value="NZ_CP015878.1"/>
</dbReference>
<dbReference type="SUPFAM" id="SSF50118">
    <property type="entry name" value="Cell growth inhibitor/plasmid maintenance toxic component"/>
    <property type="match status" value="1"/>
</dbReference>
<evidence type="ECO:0000256" key="2">
    <source>
        <dbReference type="ARBA" id="ARBA00015075"/>
    </source>
</evidence>
<evidence type="ECO:0000256" key="5">
    <source>
        <dbReference type="ARBA" id="ARBA00023163"/>
    </source>
</evidence>
<dbReference type="InterPro" id="IPR011067">
    <property type="entry name" value="Plasmid_toxin/cell-grow_inhib"/>
</dbReference>
<gene>
    <name evidence="8" type="ORF">A9C11_07115</name>
</gene>
<evidence type="ECO:0000256" key="3">
    <source>
        <dbReference type="ARBA" id="ARBA00022491"/>
    </source>
</evidence>
<sequence length="103" mass="11234">MPQFDLYRNPSPRSREDIPLLLDVQSDLLASLNTRVVIPLSRGKGLAGIDRLMPEVTVEGEKLLLLTPQMAGVARRELGEPVGSLAHLRLDIIAAIDLLITGI</sequence>
<evidence type="ECO:0000256" key="7">
    <source>
        <dbReference type="ARBA" id="ARBA00033135"/>
    </source>
</evidence>
<evidence type="ECO:0000256" key="4">
    <source>
        <dbReference type="ARBA" id="ARBA00023015"/>
    </source>
</evidence>
<evidence type="ECO:0000313" key="9">
    <source>
        <dbReference type="Proteomes" id="UP000077748"/>
    </source>
</evidence>
<dbReference type="EMBL" id="CP015878">
    <property type="protein sequence ID" value="ANI13772.1"/>
    <property type="molecule type" value="Genomic_DNA"/>
</dbReference>
<organism evidence="8 9">
    <name type="scientific">Pseudomonas citronellolis</name>
    <dbReference type="NCBI Taxonomy" id="53408"/>
    <lineage>
        <taxon>Bacteria</taxon>
        <taxon>Pseudomonadati</taxon>
        <taxon>Pseudomonadota</taxon>
        <taxon>Gammaproteobacteria</taxon>
        <taxon>Pseudomonadales</taxon>
        <taxon>Pseudomonadaceae</taxon>
        <taxon>Pseudomonas</taxon>
    </lineage>
</organism>
<protein>
    <recommendedName>
        <fullName evidence="2">Toxin CcdB</fullName>
    </recommendedName>
    <alternativeName>
        <fullName evidence="7">Cytotoxic protein CcdB</fullName>
    </alternativeName>
    <alternativeName>
        <fullName evidence="6">Protein LetD</fullName>
    </alternativeName>
</protein>
<evidence type="ECO:0000256" key="1">
    <source>
        <dbReference type="ARBA" id="ARBA00005230"/>
    </source>
</evidence>
<name>A0A1A9K8B3_9PSED</name>
<dbReference type="GO" id="GO:0008657">
    <property type="term" value="F:DNA topoisomerase type II (double strand cut, ATP-hydrolyzing) inhibitor activity"/>
    <property type="evidence" value="ECO:0007669"/>
    <property type="project" value="InterPro"/>
</dbReference>
<dbReference type="Proteomes" id="UP000077748">
    <property type="component" value="Chromosome"/>
</dbReference>
<proteinExistence type="inferred from homology"/>